<keyword evidence="1" id="KW-0805">Transcription regulation</keyword>
<dbReference type="InterPro" id="IPR009057">
    <property type="entry name" value="Homeodomain-like_sf"/>
</dbReference>
<feature type="domain" description="HTH araC/xylS-type" evidence="4">
    <location>
        <begin position="156"/>
        <end position="253"/>
    </location>
</feature>
<accession>A0A2W2F9E9</accession>
<dbReference type="Pfam" id="PF12833">
    <property type="entry name" value="HTH_18"/>
    <property type="match status" value="1"/>
</dbReference>
<organism evidence="5 6">
    <name type="scientific">Nonomuraea aridisoli</name>
    <dbReference type="NCBI Taxonomy" id="2070368"/>
    <lineage>
        <taxon>Bacteria</taxon>
        <taxon>Bacillati</taxon>
        <taxon>Actinomycetota</taxon>
        <taxon>Actinomycetes</taxon>
        <taxon>Streptosporangiales</taxon>
        <taxon>Streptosporangiaceae</taxon>
        <taxon>Nonomuraea</taxon>
    </lineage>
</organism>
<dbReference type="PANTHER" id="PTHR46796:SF15">
    <property type="entry name" value="BLL1074 PROTEIN"/>
    <property type="match status" value="1"/>
</dbReference>
<evidence type="ECO:0000256" key="2">
    <source>
        <dbReference type="ARBA" id="ARBA00023125"/>
    </source>
</evidence>
<evidence type="ECO:0000259" key="4">
    <source>
        <dbReference type="PROSITE" id="PS01124"/>
    </source>
</evidence>
<dbReference type="Gene3D" id="1.10.10.60">
    <property type="entry name" value="Homeodomain-like"/>
    <property type="match status" value="1"/>
</dbReference>
<dbReference type="SUPFAM" id="SSF46689">
    <property type="entry name" value="Homeodomain-like"/>
    <property type="match status" value="1"/>
</dbReference>
<protein>
    <recommendedName>
        <fullName evidence="4">HTH araC/xylS-type domain-containing protein</fullName>
    </recommendedName>
</protein>
<evidence type="ECO:0000256" key="1">
    <source>
        <dbReference type="ARBA" id="ARBA00023015"/>
    </source>
</evidence>
<dbReference type="InterPro" id="IPR050204">
    <property type="entry name" value="AraC_XylS_family_regulators"/>
</dbReference>
<dbReference type="PANTHER" id="PTHR46796">
    <property type="entry name" value="HTH-TYPE TRANSCRIPTIONAL ACTIVATOR RHAS-RELATED"/>
    <property type="match status" value="1"/>
</dbReference>
<evidence type="ECO:0000313" key="5">
    <source>
        <dbReference type="EMBL" id="PZG18217.1"/>
    </source>
</evidence>
<dbReference type="GO" id="GO:0003700">
    <property type="term" value="F:DNA-binding transcription factor activity"/>
    <property type="evidence" value="ECO:0007669"/>
    <property type="project" value="InterPro"/>
</dbReference>
<evidence type="ECO:0000313" key="6">
    <source>
        <dbReference type="Proteomes" id="UP000249304"/>
    </source>
</evidence>
<dbReference type="InterPro" id="IPR018060">
    <property type="entry name" value="HTH_AraC"/>
</dbReference>
<dbReference type="SMART" id="SM00342">
    <property type="entry name" value="HTH_ARAC"/>
    <property type="match status" value="1"/>
</dbReference>
<dbReference type="Proteomes" id="UP000249304">
    <property type="component" value="Unassembled WGS sequence"/>
</dbReference>
<gene>
    <name evidence="5" type="ORF">C1J01_15600</name>
</gene>
<dbReference type="OrthoDB" id="2559672at2"/>
<sequence>MHLHSLPAQAGLPPCESVTGAAPPRLRPYVIGYAGFRTTGDGVPRRRVLPLNAATVIIDFAGRRTVVTGPRSVPEISAQADWRHGVTVGLSPAGVSALFGMPMRELAHTSAPLDALLGPRAAELSDRLAAAPGWRARFALLDEQLTSSLDPGADRDDLVTRAWWRLQRPTTIAGLARTLGVSTRYLELGFRERIGLPPKTVARIARFQRAVHTLISPSARLEAAVACGYADQPHFNREFRAMTGLTPTQLFAFVQDRRAPARLPFPP</sequence>
<dbReference type="GO" id="GO:0043565">
    <property type="term" value="F:sequence-specific DNA binding"/>
    <property type="evidence" value="ECO:0007669"/>
    <property type="project" value="InterPro"/>
</dbReference>
<comment type="caution">
    <text evidence="5">The sequence shown here is derived from an EMBL/GenBank/DDBJ whole genome shotgun (WGS) entry which is preliminary data.</text>
</comment>
<name>A0A2W2F9E9_9ACTN</name>
<dbReference type="EMBL" id="POUD01000055">
    <property type="protein sequence ID" value="PZG18217.1"/>
    <property type="molecule type" value="Genomic_DNA"/>
</dbReference>
<dbReference type="AlphaFoldDB" id="A0A2W2F9E9"/>
<keyword evidence="3" id="KW-0804">Transcription</keyword>
<reference evidence="5 6" key="1">
    <citation type="submission" date="2018-01" db="EMBL/GenBank/DDBJ databases">
        <title>Draft genome sequence of Nonomuraea sp. KC333.</title>
        <authorList>
            <person name="Sahin N."/>
            <person name="Saygin H."/>
            <person name="Ay H."/>
        </authorList>
    </citation>
    <scope>NUCLEOTIDE SEQUENCE [LARGE SCALE GENOMIC DNA]</scope>
    <source>
        <strain evidence="5 6">KC333</strain>
    </source>
</reference>
<proteinExistence type="predicted"/>
<evidence type="ECO:0000256" key="3">
    <source>
        <dbReference type="ARBA" id="ARBA00023163"/>
    </source>
</evidence>
<dbReference type="PROSITE" id="PS01124">
    <property type="entry name" value="HTH_ARAC_FAMILY_2"/>
    <property type="match status" value="1"/>
</dbReference>
<keyword evidence="6" id="KW-1185">Reference proteome</keyword>
<keyword evidence="2" id="KW-0238">DNA-binding</keyword>
<dbReference type="RefSeq" id="WP_111179693.1">
    <property type="nucleotide sequence ID" value="NZ_POUD01000055.1"/>
</dbReference>